<keyword evidence="10" id="KW-1133">Transmembrane helix</keyword>
<evidence type="ECO:0000256" key="6">
    <source>
        <dbReference type="ARBA" id="ARBA00022777"/>
    </source>
</evidence>
<keyword evidence="7" id="KW-0067">ATP-binding</keyword>
<keyword evidence="4" id="KW-0808">Transferase</keyword>
<keyword evidence="5" id="KW-0547">Nucleotide-binding</keyword>
<dbReference type="PANTHER" id="PTHR24421:SF10">
    <property type="entry name" value="NITRATE_NITRITE SENSOR PROTEIN NARQ"/>
    <property type="match status" value="1"/>
</dbReference>
<evidence type="ECO:0000313" key="14">
    <source>
        <dbReference type="Proteomes" id="UP000280008"/>
    </source>
</evidence>
<dbReference type="InterPro" id="IPR036890">
    <property type="entry name" value="HATPase_C_sf"/>
</dbReference>
<organism evidence="13 14">
    <name type="scientific">Frondihabitans australicus</name>
    <dbReference type="NCBI Taxonomy" id="386892"/>
    <lineage>
        <taxon>Bacteria</taxon>
        <taxon>Bacillati</taxon>
        <taxon>Actinomycetota</taxon>
        <taxon>Actinomycetes</taxon>
        <taxon>Micrococcales</taxon>
        <taxon>Microbacteriaceae</taxon>
        <taxon>Frondihabitans</taxon>
    </lineage>
</organism>
<evidence type="ECO:0000256" key="5">
    <source>
        <dbReference type="ARBA" id="ARBA00022741"/>
    </source>
</evidence>
<evidence type="ECO:0000256" key="10">
    <source>
        <dbReference type="SAM" id="Phobius"/>
    </source>
</evidence>
<dbReference type="PANTHER" id="PTHR24421">
    <property type="entry name" value="NITRATE/NITRITE SENSOR PROTEIN NARX-RELATED"/>
    <property type="match status" value="1"/>
</dbReference>
<dbReference type="RefSeq" id="WP_121368717.1">
    <property type="nucleotide sequence ID" value="NZ_RBKS01000001.1"/>
</dbReference>
<evidence type="ECO:0000313" key="13">
    <source>
        <dbReference type="EMBL" id="RKR73907.1"/>
    </source>
</evidence>
<dbReference type="InterPro" id="IPR011712">
    <property type="entry name" value="Sig_transdc_His_kin_sub3_dim/P"/>
</dbReference>
<keyword evidence="14" id="KW-1185">Reference proteome</keyword>
<dbReference type="EC" id="2.7.13.3" evidence="2"/>
<dbReference type="CDD" id="cd16917">
    <property type="entry name" value="HATPase_UhpB-NarQ-NarX-like"/>
    <property type="match status" value="1"/>
</dbReference>
<dbReference type="GO" id="GO:0046983">
    <property type="term" value="F:protein dimerization activity"/>
    <property type="evidence" value="ECO:0007669"/>
    <property type="project" value="InterPro"/>
</dbReference>
<keyword evidence="9" id="KW-0175">Coiled coil</keyword>
<name>A0A495ID24_9MICO</name>
<protein>
    <recommendedName>
        <fullName evidence="2">histidine kinase</fullName>
        <ecNumber evidence="2">2.7.13.3</ecNumber>
    </recommendedName>
</protein>
<proteinExistence type="predicted"/>
<dbReference type="SUPFAM" id="SSF55874">
    <property type="entry name" value="ATPase domain of HSP90 chaperone/DNA topoisomerase II/histidine kinase"/>
    <property type="match status" value="1"/>
</dbReference>
<dbReference type="Gene3D" id="1.20.5.1930">
    <property type="match status" value="1"/>
</dbReference>
<keyword evidence="10" id="KW-0472">Membrane</keyword>
<comment type="caution">
    <text evidence="13">The sequence shown here is derived from an EMBL/GenBank/DDBJ whole genome shotgun (WGS) entry which is preliminary data.</text>
</comment>
<accession>A0A495ID24</accession>
<dbReference type="AlphaFoldDB" id="A0A495ID24"/>
<comment type="catalytic activity">
    <reaction evidence="1">
        <text>ATP + protein L-histidine = ADP + protein N-phospho-L-histidine.</text>
        <dbReference type="EC" id="2.7.13.3"/>
    </reaction>
</comment>
<keyword evidence="3" id="KW-0597">Phosphoprotein</keyword>
<evidence type="ECO:0000256" key="9">
    <source>
        <dbReference type="SAM" id="Coils"/>
    </source>
</evidence>
<evidence type="ECO:0000256" key="8">
    <source>
        <dbReference type="ARBA" id="ARBA00023012"/>
    </source>
</evidence>
<dbReference type="Gene3D" id="3.30.565.10">
    <property type="entry name" value="Histidine kinase-like ATPase, C-terminal domain"/>
    <property type="match status" value="1"/>
</dbReference>
<dbReference type="Pfam" id="PF07730">
    <property type="entry name" value="HisKA_3"/>
    <property type="match status" value="1"/>
</dbReference>
<evidence type="ECO:0000256" key="3">
    <source>
        <dbReference type="ARBA" id="ARBA00022553"/>
    </source>
</evidence>
<feature type="transmembrane region" description="Helical" evidence="10">
    <location>
        <begin position="136"/>
        <end position="159"/>
    </location>
</feature>
<dbReference type="Proteomes" id="UP000280008">
    <property type="component" value="Unassembled WGS sequence"/>
</dbReference>
<feature type="transmembrane region" description="Helical" evidence="10">
    <location>
        <begin position="77"/>
        <end position="93"/>
    </location>
</feature>
<feature type="coiled-coil region" evidence="9">
    <location>
        <begin position="175"/>
        <end position="218"/>
    </location>
</feature>
<reference evidence="13 14" key="1">
    <citation type="submission" date="2018-10" db="EMBL/GenBank/DDBJ databases">
        <title>Sequencing the genomes of 1000 actinobacteria strains.</title>
        <authorList>
            <person name="Klenk H.-P."/>
        </authorList>
    </citation>
    <scope>NUCLEOTIDE SEQUENCE [LARGE SCALE GENOMIC DNA]</scope>
    <source>
        <strain evidence="13 14">DSM 17894</strain>
    </source>
</reference>
<keyword evidence="8" id="KW-0902">Two-component regulatory system</keyword>
<feature type="transmembrane region" description="Helical" evidence="10">
    <location>
        <begin position="52"/>
        <end position="70"/>
    </location>
</feature>
<evidence type="ECO:0000256" key="4">
    <source>
        <dbReference type="ARBA" id="ARBA00022679"/>
    </source>
</evidence>
<evidence type="ECO:0000256" key="1">
    <source>
        <dbReference type="ARBA" id="ARBA00000085"/>
    </source>
</evidence>
<dbReference type="Pfam" id="PF23539">
    <property type="entry name" value="DUF7134"/>
    <property type="match status" value="1"/>
</dbReference>
<keyword evidence="10" id="KW-0812">Transmembrane</keyword>
<dbReference type="GO" id="GO:0016020">
    <property type="term" value="C:membrane"/>
    <property type="evidence" value="ECO:0007669"/>
    <property type="project" value="InterPro"/>
</dbReference>
<feature type="domain" description="Signal transduction histidine kinase subgroup 3 dimerisation and phosphoacceptor" evidence="11">
    <location>
        <begin position="217"/>
        <end position="283"/>
    </location>
</feature>
<gene>
    <name evidence="13" type="ORF">C8E83_1005</name>
</gene>
<evidence type="ECO:0000259" key="11">
    <source>
        <dbReference type="Pfam" id="PF07730"/>
    </source>
</evidence>
<evidence type="ECO:0000256" key="2">
    <source>
        <dbReference type="ARBA" id="ARBA00012438"/>
    </source>
</evidence>
<feature type="transmembrane region" description="Helical" evidence="10">
    <location>
        <begin position="12"/>
        <end position="32"/>
    </location>
</feature>
<dbReference type="EMBL" id="RBKS01000001">
    <property type="protein sequence ID" value="RKR73907.1"/>
    <property type="molecule type" value="Genomic_DNA"/>
</dbReference>
<evidence type="ECO:0000259" key="12">
    <source>
        <dbReference type="Pfam" id="PF23539"/>
    </source>
</evidence>
<dbReference type="OrthoDB" id="227596at2"/>
<dbReference type="GO" id="GO:0005524">
    <property type="term" value="F:ATP binding"/>
    <property type="evidence" value="ECO:0007669"/>
    <property type="project" value="UniProtKB-KW"/>
</dbReference>
<dbReference type="GO" id="GO:0000155">
    <property type="term" value="F:phosphorelay sensor kinase activity"/>
    <property type="evidence" value="ECO:0007669"/>
    <property type="project" value="InterPro"/>
</dbReference>
<evidence type="ECO:0000256" key="7">
    <source>
        <dbReference type="ARBA" id="ARBA00022840"/>
    </source>
</evidence>
<feature type="transmembrane region" description="Helical" evidence="10">
    <location>
        <begin position="99"/>
        <end position="124"/>
    </location>
</feature>
<sequence>MIFRPLRSHQVVLDVLIGVVVGLVTLVFDLHANPFSLVITLGMAASLAFRRLSPGLALAIVWATAVFEMLTLSTPQVSNLAICAVLYASAAYGSPRLRWFGLASVGIGAAIGMFYVTFANVALFGVPHDVSNVTDLVRLFLQIGITFLGFLALLGLPWVGGQLVRARYAARSSRDAQLLAERETARAEREAARAENEAARAEREAARAERDIAVEQERSRIARDMHDVVAHSLAVVIAQADGARYAYRADPTTVEDSLVTIASTAREALGEVRELLGQLRHSQGAAPQPVLVDLERLVEQMTAAGLSIDLRSSGTPAQLSSNRQLAIYRIVQESLTNVLRHGDTRSTVDVLFDWRPDDLTIVIASTLRPTDTIDADALTTSGQYRPDERRGHGVVGMSERATLAGGSLTTHQAGGRFIVRAMIPSTALTQEVHLR</sequence>
<keyword evidence="6 13" id="KW-0418">Kinase</keyword>
<feature type="domain" description="DUF7134" evidence="12">
    <location>
        <begin position="6"/>
        <end position="167"/>
    </location>
</feature>
<dbReference type="InterPro" id="IPR050482">
    <property type="entry name" value="Sensor_HK_TwoCompSys"/>
</dbReference>
<dbReference type="InterPro" id="IPR055558">
    <property type="entry name" value="DUF7134"/>
</dbReference>